<dbReference type="AlphaFoldDB" id="A0A4Q9XXZ8"/>
<accession>A0A4Q9XXZ8</accession>
<reference evidence="2 3" key="1">
    <citation type="submission" date="2019-01" db="EMBL/GenBank/DDBJ databases">
        <title>Draft genome sequence of Lactobacillus paraplantarum OSY-TC318, a Producer of the novel lantibiotic Paraplantaracin TC318.</title>
        <authorList>
            <person name="Hussein W.E."/>
            <person name="Huang E."/>
            <person name="Yousef A.E."/>
        </authorList>
    </citation>
    <scope>NUCLEOTIDE SEQUENCE [LARGE SCALE GENOMIC DNA]</scope>
    <source>
        <strain evidence="2 3">OSY-TC318</strain>
    </source>
</reference>
<evidence type="ECO:0000259" key="1">
    <source>
        <dbReference type="PROSITE" id="PS50943"/>
    </source>
</evidence>
<dbReference type="Proteomes" id="UP000292648">
    <property type="component" value="Unassembled WGS sequence"/>
</dbReference>
<gene>
    <name evidence="2" type="ORF">EUZ87_15820</name>
</gene>
<comment type="caution">
    <text evidence="2">The sequence shown here is derived from an EMBL/GenBank/DDBJ whole genome shotgun (WGS) entry which is preliminary data.</text>
</comment>
<dbReference type="GO" id="GO:0003677">
    <property type="term" value="F:DNA binding"/>
    <property type="evidence" value="ECO:0007669"/>
    <property type="project" value="InterPro"/>
</dbReference>
<proteinExistence type="predicted"/>
<dbReference type="EMBL" id="SEHH01000153">
    <property type="protein sequence ID" value="TBX37190.1"/>
    <property type="molecule type" value="Genomic_DNA"/>
</dbReference>
<dbReference type="Gene3D" id="1.10.260.40">
    <property type="entry name" value="lambda repressor-like DNA-binding domains"/>
    <property type="match status" value="1"/>
</dbReference>
<dbReference type="PROSITE" id="PS50943">
    <property type="entry name" value="HTH_CROC1"/>
    <property type="match status" value="1"/>
</dbReference>
<protein>
    <submittedName>
        <fullName evidence="2">XRE family transcriptional regulator</fullName>
    </submittedName>
</protein>
<evidence type="ECO:0000313" key="3">
    <source>
        <dbReference type="Proteomes" id="UP000292648"/>
    </source>
</evidence>
<feature type="domain" description="HTH cro/C1-type" evidence="1">
    <location>
        <begin position="28"/>
        <end position="62"/>
    </location>
</feature>
<dbReference type="InterPro" id="IPR001387">
    <property type="entry name" value="Cro/C1-type_HTH"/>
</dbReference>
<name>A0A4Q9XXZ8_9LACO</name>
<dbReference type="InterPro" id="IPR010982">
    <property type="entry name" value="Lambda_DNA-bd_dom_sf"/>
</dbReference>
<sequence length="74" mass="8491">MELSLDRKSREYFIDERAQVGLLPDNWISTKSLTNIELGKNFPSYTSLRLLATALEVDFLQLLQEVGPYMPNSL</sequence>
<evidence type="ECO:0000313" key="2">
    <source>
        <dbReference type="EMBL" id="TBX37190.1"/>
    </source>
</evidence>
<organism evidence="2 3">
    <name type="scientific">Lactiplantibacillus paraplantarum</name>
    <dbReference type="NCBI Taxonomy" id="60520"/>
    <lineage>
        <taxon>Bacteria</taxon>
        <taxon>Bacillati</taxon>
        <taxon>Bacillota</taxon>
        <taxon>Bacilli</taxon>
        <taxon>Lactobacillales</taxon>
        <taxon>Lactobacillaceae</taxon>
        <taxon>Lactiplantibacillus</taxon>
    </lineage>
</organism>
<dbReference type="SUPFAM" id="SSF47413">
    <property type="entry name" value="lambda repressor-like DNA-binding domains"/>
    <property type="match status" value="1"/>
</dbReference>